<reference evidence="2 3" key="2">
    <citation type="submission" date="2008-10" db="EMBL/GenBank/DDBJ databases">
        <authorList>
            <person name="Fulton L."/>
            <person name="Clifton S."/>
            <person name="Fulton B."/>
            <person name="Xu J."/>
            <person name="Minx P."/>
            <person name="Pepin K.H."/>
            <person name="Johnson M."/>
            <person name="Bhonagiri V."/>
            <person name="Nash W.E."/>
            <person name="Mardis E.R."/>
            <person name="Wilson R.K."/>
        </authorList>
    </citation>
    <scope>NUCLEOTIDE SEQUENCE [LARGE SCALE GENOMIC DNA]</scope>
    <source>
        <strain evidence="2 3">ATCC 29098</strain>
    </source>
</reference>
<accession>B6WVY9</accession>
<dbReference type="HOGENOM" id="CLU_3232723_0_0_7"/>
<feature type="compositionally biased region" description="Polar residues" evidence="1">
    <location>
        <begin position="24"/>
        <end position="43"/>
    </location>
</feature>
<comment type="caution">
    <text evidence="2">The sequence shown here is derived from an EMBL/GenBank/DDBJ whole genome shotgun (WGS) entry which is preliminary data.</text>
</comment>
<sequence length="43" mass="4517">MPSPPCVPAEDGQKPGRPHRQRPTKGQGTSARPSDGQSSPHQA</sequence>
<evidence type="ECO:0000313" key="2">
    <source>
        <dbReference type="EMBL" id="EEB32889.1"/>
    </source>
</evidence>
<dbReference type="EMBL" id="ABXU01000067">
    <property type="protein sequence ID" value="EEB32889.1"/>
    <property type="molecule type" value="Genomic_DNA"/>
</dbReference>
<protein>
    <submittedName>
        <fullName evidence="2">Uncharacterized protein</fullName>
    </submittedName>
</protein>
<name>B6WVY9_9BACT</name>
<feature type="region of interest" description="Disordered" evidence="1">
    <location>
        <begin position="1"/>
        <end position="43"/>
    </location>
</feature>
<dbReference type="Proteomes" id="UP000003676">
    <property type="component" value="Unassembled WGS sequence"/>
</dbReference>
<proteinExistence type="predicted"/>
<evidence type="ECO:0000313" key="3">
    <source>
        <dbReference type="Proteomes" id="UP000003676"/>
    </source>
</evidence>
<evidence type="ECO:0000256" key="1">
    <source>
        <dbReference type="SAM" id="MobiDB-lite"/>
    </source>
</evidence>
<reference evidence="2 3" key="1">
    <citation type="submission" date="2008-10" db="EMBL/GenBank/DDBJ databases">
        <title>Draft genome sequence of Desulvovibrio piger (ATCC 29098).</title>
        <authorList>
            <person name="Sudarsanam P."/>
            <person name="Ley R."/>
            <person name="Guruge J."/>
            <person name="Turnbaugh P.J."/>
            <person name="Mahowald M."/>
            <person name="Liep D."/>
            <person name="Gordon J."/>
        </authorList>
    </citation>
    <scope>NUCLEOTIDE SEQUENCE [LARGE SCALE GENOMIC DNA]</scope>
    <source>
        <strain evidence="2 3">ATCC 29098</strain>
    </source>
</reference>
<organism evidence="2 3">
    <name type="scientific">Desulfovibrio piger ATCC 29098</name>
    <dbReference type="NCBI Taxonomy" id="411464"/>
    <lineage>
        <taxon>Bacteria</taxon>
        <taxon>Pseudomonadati</taxon>
        <taxon>Thermodesulfobacteriota</taxon>
        <taxon>Desulfovibrionia</taxon>
        <taxon>Desulfovibrionales</taxon>
        <taxon>Desulfovibrionaceae</taxon>
        <taxon>Desulfovibrio</taxon>
    </lineage>
</organism>
<dbReference type="AlphaFoldDB" id="B6WVY9"/>
<gene>
    <name evidence="2" type="ORF">DESPIG_02257</name>
</gene>